<evidence type="ECO:0000313" key="1">
    <source>
        <dbReference type="EMBL" id="GAA3623820.1"/>
    </source>
</evidence>
<keyword evidence="2" id="KW-1185">Reference proteome</keyword>
<accession>A0ABP7A2T3</accession>
<protein>
    <recommendedName>
        <fullName evidence="3">DUF1440 domain-containing protein</fullName>
    </recommendedName>
</protein>
<comment type="caution">
    <text evidence="1">The sequence shown here is derived from an EMBL/GenBank/DDBJ whole genome shotgun (WGS) entry which is preliminary data.</text>
</comment>
<organism evidence="1 2">
    <name type="scientific">Microlunatus ginsengisoli</name>
    <dbReference type="NCBI Taxonomy" id="363863"/>
    <lineage>
        <taxon>Bacteria</taxon>
        <taxon>Bacillati</taxon>
        <taxon>Actinomycetota</taxon>
        <taxon>Actinomycetes</taxon>
        <taxon>Propionibacteriales</taxon>
        <taxon>Propionibacteriaceae</taxon>
        <taxon>Microlunatus</taxon>
    </lineage>
</organism>
<reference evidence="2" key="1">
    <citation type="journal article" date="2019" name="Int. J. Syst. Evol. Microbiol.">
        <title>The Global Catalogue of Microorganisms (GCM) 10K type strain sequencing project: providing services to taxonomists for standard genome sequencing and annotation.</title>
        <authorList>
            <consortium name="The Broad Institute Genomics Platform"/>
            <consortium name="The Broad Institute Genome Sequencing Center for Infectious Disease"/>
            <person name="Wu L."/>
            <person name="Ma J."/>
        </authorList>
    </citation>
    <scope>NUCLEOTIDE SEQUENCE [LARGE SCALE GENOMIC DNA]</scope>
    <source>
        <strain evidence="2">JCM 16929</strain>
    </source>
</reference>
<evidence type="ECO:0000313" key="2">
    <source>
        <dbReference type="Proteomes" id="UP001501490"/>
    </source>
</evidence>
<sequence length="156" mass="15942">MSGILRGAIAGAAGTTALNAVTYADMVVRARPASSTPEQIVKKASDAARIDIPGHGDEEQNRVQGLGPLVGIGVGASVGAVSGLIHHLLLSRGRRLPFLLGALLVGSAAMAASDLPMAASGVSNPRSWSVKDWLSDAVPHLAYGLVTEATLRLTEN</sequence>
<evidence type="ECO:0008006" key="3">
    <source>
        <dbReference type="Google" id="ProtNLM"/>
    </source>
</evidence>
<dbReference type="RefSeq" id="WP_344805464.1">
    <property type="nucleotide sequence ID" value="NZ_BAABAB010000019.1"/>
</dbReference>
<name>A0ABP7A2T3_9ACTN</name>
<dbReference type="EMBL" id="BAABAB010000019">
    <property type="protein sequence ID" value="GAA3623820.1"/>
    <property type="molecule type" value="Genomic_DNA"/>
</dbReference>
<proteinExistence type="predicted"/>
<dbReference type="Proteomes" id="UP001501490">
    <property type="component" value="Unassembled WGS sequence"/>
</dbReference>
<gene>
    <name evidence="1" type="ORF">GCM10022236_27700</name>
</gene>